<dbReference type="STRING" id="2282107.A0A286UP63"/>
<dbReference type="PANTHER" id="PTHR45818:SF3">
    <property type="entry name" value="PROTEIN VAV"/>
    <property type="match status" value="1"/>
</dbReference>
<dbReference type="EMBL" id="NBII01000003">
    <property type="protein sequence ID" value="PAV21362.1"/>
    <property type="molecule type" value="Genomic_DNA"/>
</dbReference>
<gene>
    <name evidence="3" type="ORF">PNOK_0398900</name>
</gene>
<dbReference type="Proteomes" id="UP000217199">
    <property type="component" value="Unassembled WGS sequence"/>
</dbReference>
<proteinExistence type="predicted"/>
<evidence type="ECO:0000259" key="2">
    <source>
        <dbReference type="PROSITE" id="PS50010"/>
    </source>
</evidence>
<feature type="region of interest" description="Disordered" evidence="1">
    <location>
        <begin position="81"/>
        <end position="137"/>
    </location>
</feature>
<feature type="compositionally biased region" description="Basic and acidic residues" evidence="1">
    <location>
        <begin position="1278"/>
        <end position="1288"/>
    </location>
</feature>
<evidence type="ECO:0000256" key="1">
    <source>
        <dbReference type="SAM" id="MobiDB-lite"/>
    </source>
</evidence>
<evidence type="ECO:0000313" key="3">
    <source>
        <dbReference type="EMBL" id="PAV21362.1"/>
    </source>
</evidence>
<dbReference type="GO" id="GO:0005085">
    <property type="term" value="F:guanyl-nucleotide exchange factor activity"/>
    <property type="evidence" value="ECO:0007669"/>
    <property type="project" value="InterPro"/>
</dbReference>
<evidence type="ECO:0000313" key="4">
    <source>
        <dbReference type="Proteomes" id="UP000217199"/>
    </source>
</evidence>
<feature type="compositionally biased region" description="Low complexity" evidence="1">
    <location>
        <begin position="237"/>
        <end position="253"/>
    </location>
</feature>
<feature type="region of interest" description="Disordered" evidence="1">
    <location>
        <begin position="174"/>
        <end position="201"/>
    </location>
</feature>
<dbReference type="SUPFAM" id="SSF50729">
    <property type="entry name" value="PH domain-like"/>
    <property type="match status" value="1"/>
</dbReference>
<dbReference type="Pfam" id="PF00621">
    <property type="entry name" value="RhoGEF"/>
    <property type="match status" value="1"/>
</dbReference>
<reference evidence="3 4" key="1">
    <citation type="journal article" date="2017" name="Mol. Ecol.">
        <title>Comparative and population genomic landscape of Phellinus noxius: A hypervariable fungus causing root rot in trees.</title>
        <authorList>
            <person name="Chung C.L."/>
            <person name="Lee T.J."/>
            <person name="Akiba M."/>
            <person name="Lee H.H."/>
            <person name="Kuo T.H."/>
            <person name="Liu D."/>
            <person name="Ke H.M."/>
            <person name="Yokoi T."/>
            <person name="Roa M.B."/>
            <person name="Lu M.J."/>
            <person name="Chang Y.Y."/>
            <person name="Ann P.J."/>
            <person name="Tsai J.N."/>
            <person name="Chen C.Y."/>
            <person name="Tzean S.S."/>
            <person name="Ota Y."/>
            <person name="Hattori T."/>
            <person name="Sahashi N."/>
            <person name="Liou R.F."/>
            <person name="Kikuchi T."/>
            <person name="Tsai I.J."/>
        </authorList>
    </citation>
    <scope>NUCLEOTIDE SEQUENCE [LARGE SCALE GENOMIC DNA]</scope>
    <source>
        <strain evidence="3 4">FFPRI411160</strain>
    </source>
</reference>
<feature type="compositionally biased region" description="Basic and acidic residues" evidence="1">
    <location>
        <begin position="596"/>
        <end position="610"/>
    </location>
</feature>
<name>A0A286UP63_9AGAM</name>
<keyword evidence="4" id="KW-1185">Reference proteome</keyword>
<feature type="compositionally biased region" description="Low complexity" evidence="1">
    <location>
        <begin position="1489"/>
        <end position="1508"/>
    </location>
</feature>
<feature type="compositionally biased region" description="Basic and acidic residues" evidence="1">
    <location>
        <begin position="475"/>
        <end position="488"/>
    </location>
</feature>
<dbReference type="InterPro" id="IPR000219">
    <property type="entry name" value="DH_dom"/>
</dbReference>
<dbReference type="Gene3D" id="1.20.900.10">
    <property type="entry name" value="Dbl homology (DH) domain"/>
    <property type="match status" value="3"/>
</dbReference>
<dbReference type="SUPFAM" id="SSF48065">
    <property type="entry name" value="DBL homology domain (DH-domain)"/>
    <property type="match status" value="1"/>
</dbReference>
<feature type="compositionally biased region" description="Polar residues" evidence="1">
    <location>
        <begin position="1095"/>
        <end position="1113"/>
    </location>
</feature>
<feature type="region of interest" description="Disordered" evidence="1">
    <location>
        <begin position="762"/>
        <end position="788"/>
    </location>
</feature>
<protein>
    <submittedName>
        <fullName evidence="3">Dbl domain-containing</fullName>
    </submittedName>
</protein>
<feature type="region of interest" description="Disordered" evidence="1">
    <location>
        <begin position="645"/>
        <end position="666"/>
    </location>
</feature>
<sequence length="1567" mass="168645">MATAVLSSFHSTENAPHPIHVEDLTLKQKQEAQRERRLKDAVRRYYALVELVETERGYLTDLRILVQVYLASLGAVPIPAAGASRPSPPQPSFTAPPSQSDSSRNAYQYPPSSFPSVSREQEVKSRSRVRPQSMLGLSGTTSGANYHYVPHAHAQGTSNGHYTTHSVAEAARRRSGEMEWENGVEGRRPSSSSSSLPFGEVKSRSSFGGIGLGHARTRSAGVNIASATEPSTGLGKRMSIGASGRRASGDAGSFTNAQPSFLAGGSLMSSPPGSRSSSPAPPPSRSPAIRATTLPPTHFPVYPAHLSHGVVLRAILTDSERKILARSVQGVLALHERIVAKIETALAEIGDQNRSKNRGKANWKGKGKSVSDGTIMEEEVDAAVKAVCRVFVDEEVGFVSYEAFCAGHTAALDATRRMLHSHANEWMDWEKKCALAAVQEDLDLRIKKEGDEDGEDEAESPESPTANISRVRRAREKDGEGRLGRGAVEERGLSGLPLGSVTGLNLLELNTPGAELFVNEDVQTLSAVRRRHSISDSSGNLRASASGNATLKHTKSDPTPPSSSHGNSHAHGSGHPLVVSTFANGSLSLASSSASRQDEKEKEKIRERERERNARMRLQFGDYLIKPVQRVCKYPLMFEQLRSHEKRHADERENEIEEGDMRTPTVGTTGGKFFVSSDSQASTLAVPKRQRSHAAFSLGGDSDEEDEDDIKTSEDGMMMECSTDDAIEKVLNSMRRVAHNVDEARRRRELENKSALISERLLAGTPGNGSPPPGTLPLPDAYQADEGSVEDGGALELESVSELGHGGGYSGLNYSPSKPPTRSLSFSAFSRSRTRSHFGRSGSFVHPYPNSYLQHIQQSSQIRSLDGTDSLAFSGSLASRTKVSGPPSRPFLSSLGACLLAGSLDVVVSNIEKAAASVPRRDAGGRRDSMLSLSGISANAGLATSGTFPSMSSREPVKVKYLAAFLYMGGYIILAKTPKVGVYEPRHWFALTDETIEIVDVQEEKALLPCSFHLVFHATGHRLELAAACQREKELWLNAIRHARTSPASWVFEPVPTLNVSANLVGNQAPTRNSIDVPPVPTLPAAVEETLHHMPSSSTMRTESTVRPNRRQSVNGSSMRAFFMHASEREATPIPPTVLIRRASATRRAQTDRFLVDVLSQPLLAARAHAKNHDEILFRDPVPPAQGNGIGVGTMAKNKLMARESVLVSKQCALSVCSSTTSSVLPSDNSAQSMSTISASDSVASNVTVVPRTPAKLRKKAPNRNSLGMLLTFQGTVSEREGDLRDSRSSTSSAYDPAFSPDSSTTEPYSQSQCSSASTSAAVTSPTHEFFLPQVRVVGVDSENENENTEDTVILGNELEPMERPKRSRSLVDNVRSFFGGGNSSSNSPSPPSSLSSSRQASVEDATTGIQRHTLQIPGETNRVGQRTMLSRIFRSRGRSASSFIRQSVVEDDSTQAFTSGPGAVRPSLLSRSSSLLVLRSSTTNGKRSPSSNRLSSSSGVSASSHKSTPARLDHPIPIATASRLAPAPRVTSEASISKSIKYRLFPGSLVPLTPLETTSPKRRAMV</sequence>
<dbReference type="PROSITE" id="PS50010">
    <property type="entry name" value="DH_2"/>
    <property type="match status" value="2"/>
</dbReference>
<feature type="region of interest" description="Disordered" evidence="1">
    <location>
        <begin position="1093"/>
        <end position="1113"/>
    </location>
</feature>
<feature type="compositionally biased region" description="Low complexity" evidence="1">
    <location>
        <begin position="1384"/>
        <end position="1398"/>
    </location>
</feature>
<feature type="region of interest" description="Disordered" evidence="1">
    <location>
        <begin position="1375"/>
        <end position="1424"/>
    </location>
</feature>
<feature type="compositionally biased region" description="Polar residues" evidence="1">
    <location>
        <begin position="535"/>
        <end position="551"/>
    </location>
</feature>
<feature type="compositionally biased region" description="Low complexity" evidence="1">
    <location>
        <begin position="1310"/>
        <end position="1321"/>
    </location>
</feature>
<feature type="region of interest" description="Disordered" evidence="1">
    <location>
        <begin position="681"/>
        <end position="710"/>
    </location>
</feature>
<feature type="compositionally biased region" description="Low complexity" evidence="1">
    <location>
        <begin position="562"/>
        <end position="576"/>
    </location>
</feature>
<dbReference type="OrthoDB" id="1716625at2759"/>
<accession>A0A286UP63</accession>
<feature type="compositionally biased region" description="Polar residues" evidence="1">
    <location>
        <begin position="101"/>
        <end position="118"/>
    </location>
</feature>
<feature type="compositionally biased region" description="Low complexity" evidence="1">
    <location>
        <begin position="586"/>
        <end position="595"/>
    </location>
</feature>
<dbReference type="InParanoid" id="A0A286UP63"/>
<feature type="domain" description="DH" evidence="2">
    <location>
        <begin position="43"/>
        <end position="73"/>
    </location>
</feature>
<feature type="region of interest" description="Disordered" evidence="1">
    <location>
        <begin position="221"/>
        <end position="294"/>
    </location>
</feature>
<feature type="region of interest" description="Disordered" evidence="1">
    <location>
        <begin position="450"/>
        <end position="488"/>
    </location>
</feature>
<feature type="domain" description="DH" evidence="2">
    <location>
        <begin position="605"/>
        <end position="744"/>
    </location>
</feature>
<feature type="compositionally biased region" description="Low complexity" evidence="1">
    <location>
        <begin position="269"/>
        <end position="278"/>
    </location>
</feature>
<organism evidence="3 4">
    <name type="scientific">Pyrrhoderma noxium</name>
    <dbReference type="NCBI Taxonomy" id="2282107"/>
    <lineage>
        <taxon>Eukaryota</taxon>
        <taxon>Fungi</taxon>
        <taxon>Dikarya</taxon>
        <taxon>Basidiomycota</taxon>
        <taxon>Agaricomycotina</taxon>
        <taxon>Agaricomycetes</taxon>
        <taxon>Hymenochaetales</taxon>
        <taxon>Hymenochaetaceae</taxon>
        <taxon>Pyrrhoderma</taxon>
    </lineage>
</organism>
<feature type="region of interest" description="Disordered" evidence="1">
    <location>
        <begin position="1277"/>
        <end position="1321"/>
    </location>
</feature>
<feature type="region of interest" description="Disordered" evidence="1">
    <location>
        <begin position="531"/>
        <end position="610"/>
    </location>
</feature>
<comment type="caution">
    <text evidence="3">The sequence shown here is derived from an EMBL/GenBank/DDBJ whole genome shotgun (WGS) entry which is preliminary data.</text>
</comment>
<feature type="compositionally biased region" description="Acidic residues" evidence="1">
    <location>
        <begin position="451"/>
        <end position="460"/>
    </location>
</feature>
<dbReference type="GO" id="GO:0005737">
    <property type="term" value="C:cytoplasm"/>
    <property type="evidence" value="ECO:0007669"/>
    <property type="project" value="TreeGrafter"/>
</dbReference>
<dbReference type="PANTHER" id="PTHR45818">
    <property type="entry name" value="PROTEIN VAV"/>
    <property type="match status" value="1"/>
</dbReference>
<dbReference type="InterPro" id="IPR035899">
    <property type="entry name" value="DBL_dom_sf"/>
</dbReference>
<feature type="region of interest" description="Disordered" evidence="1">
    <location>
        <begin position="1481"/>
        <end position="1531"/>
    </location>
</feature>